<protein>
    <submittedName>
        <fullName evidence="1">Uncharacterized protein</fullName>
    </submittedName>
</protein>
<proteinExistence type="predicted"/>
<evidence type="ECO:0000313" key="1">
    <source>
        <dbReference type="EMBL" id="QHS93165.1"/>
    </source>
</evidence>
<accession>A0A6C0BLB2</accession>
<dbReference type="AlphaFoldDB" id="A0A6C0BLB2"/>
<name>A0A6C0BLB2_9ZZZZ</name>
<reference evidence="1" key="1">
    <citation type="journal article" date="2020" name="Nature">
        <title>Giant virus diversity and host interactions through global metagenomics.</title>
        <authorList>
            <person name="Schulz F."/>
            <person name="Roux S."/>
            <person name="Paez-Espino D."/>
            <person name="Jungbluth S."/>
            <person name="Walsh D.A."/>
            <person name="Denef V.J."/>
            <person name="McMahon K.D."/>
            <person name="Konstantinidis K.T."/>
            <person name="Eloe-Fadrosh E.A."/>
            <person name="Kyrpides N.C."/>
            <person name="Woyke T."/>
        </authorList>
    </citation>
    <scope>NUCLEOTIDE SEQUENCE</scope>
    <source>
        <strain evidence="1">GVMAG-M-3300017651-5</strain>
    </source>
</reference>
<organism evidence="1">
    <name type="scientific">viral metagenome</name>
    <dbReference type="NCBI Taxonomy" id="1070528"/>
    <lineage>
        <taxon>unclassified sequences</taxon>
        <taxon>metagenomes</taxon>
        <taxon>organismal metagenomes</taxon>
    </lineage>
</organism>
<dbReference type="EMBL" id="MN739198">
    <property type="protein sequence ID" value="QHS93165.1"/>
    <property type="molecule type" value="Genomic_DNA"/>
</dbReference>
<sequence length="35" mass="4014">MNNLSILEEIGMSHTIHQNVRSLCNPWGVTFYPNP</sequence>